<dbReference type="Pfam" id="PF03928">
    <property type="entry name" value="HbpS-like"/>
    <property type="match status" value="1"/>
</dbReference>
<dbReference type="PANTHER" id="PTHR34309:SF10">
    <property type="entry name" value="SLR1406 PROTEIN"/>
    <property type="match status" value="1"/>
</dbReference>
<dbReference type="InterPro" id="IPR052517">
    <property type="entry name" value="GlcG_carb_metab_protein"/>
</dbReference>
<dbReference type="Proteomes" id="UP000467322">
    <property type="component" value="Unassembled WGS sequence"/>
</dbReference>
<dbReference type="InterPro" id="IPR005624">
    <property type="entry name" value="PduO/GlcC-like"/>
</dbReference>
<gene>
    <name evidence="1" type="ORF">GQE99_16930</name>
</gene>
<name>A0A845M9G6_9RHOB</name>
<dbReference type="EMBL" id="WTUX01000019">
    <property type="protein sequence ID" value="MZR14707.1"/>
    <property type="molecule type" value="Genomic_DNA"/>
</dbReference>
<sequence length="148" mass="14189">MPYSVPSSLTLSQAQAIAAGVFAFGSDNGLAPLAAVIYDAGGNVVMACRQDGAGPARLAVAGAKGAGAAGMGVPSAQLFTMFKDNPGFSAAISTATSGAFAAQPGGALILGDDDQVMGAVGVSGDTGDQDDRAAVAGIEAAGLKPAQT</sequence>
<proteinExistence type="predicted"/>
<dbReference type="InterPro" id="IPR038084">
    <property type="entry name" value="PduO/GlcC-like_sf"/>
</dbReference>
<evidence type="ECO:0000313" key="2">
    <source>
        <dbReference type="Proteomes" id="UP000467322"/>
    </source>
</evidence>
<organism evidence="1 2">
    <name type="scientific">Maritimibacter harenae</name>
    <dbReference type="NCBI Taxonomy" id="2606218"/>
    <lineage>
        <taxon>Bacteria</taxon>
        <taxon>Pseudomonadati</taxon>
        <taxon>Pseudomonadota</taxon>
        <taxon>Alphaproteobacteria</taxon>
        <taxon>Rhodobacterales</taxon>
        <taxon>Roseobacteraceae</taxon>
        <taxon>Maritimibacter</taxon>
    </lineage>
</organism>
<accession>A0A845M9G6</accession>
<dbReference type="AlphaFoldDB" id="A0A845M9G6"/>
<keyword evidence="2" id="KW-1185">Reference proteome</keyword>
<dbReference type="SUPFAM" id="SSF143744">
    <property type="entry name" value="GlcG-like"/>
    <property type="match status" value="1"/>
</dbReference>
<reference evidence="1 2" key="1">
    <citation type="submission" date="2019-12" db="EMBL/GenBank/DDBJ databases">
        <title>Maritimibacter sp. nov. sp. isolated from sea sand.</title>
        <authorList>
            <person name="Kim J."/>
            <person name="Jeong S.E."/>
            <person name="Jung H.S."/>
            <person name="Jeon C.O."/>
        </authorList>
    </citation>
    <scope>NUCLEOTIDE SEQUENCE [LARGE SCALE GENOMIC DNA]</scope>
    <source>
        <strain evidence="1 2">DP07</strain>
    </source>
</reference>
<dbReference type="PANTHER" id="PTHR34309">
    <property type="entry name" value="SLR1406 PROTEIN"/>
    <property type="match status" value="1"/>
</dbReference>
<comment type="caution">
    <text evidence="1">The sequence shown here is derived from an EMBL/GenBank/DDBJ whole genome shotgun (WGS) entry which is preliminary data.</text>
</comment>
<dbReference type="Gene3D" id="3.30.450.150">
    <property type="entry name" value="Haem-degrading domain"/>
    <property type="match status" value="1"/>
</dbReference>
<protein>
    <submittedName>
        <fullName evidence="1">Heme-binding protein</fullName>
    </submittedName>
</protein>
<evidence type="ECO:0000313" key="1">
    <source>
        <dbReference type="EMBL" id="MZR14707.1"/>
    </source>
</evidence>
<dbReference type="RefSeq" id="WP_161352809.1">
    <property type="nucleotide sequence ID" value="NZ_WTUX01000019.1"/>
</dbReference>